<evidence type="ECO:0000313" key="11">
    <source>
        <dbReference type="Proteomes" id="UP001560045"/>
    </source>
</evidence>
<dbReference type="Gene3D" id="3.30.565.10">
    <property type="entry name" value="Histidine kinase-like ATPase, C-terminal domain"/>
    <property type="match status" value="1"/>
</dbReference>
<evidence type="ECO:0000256" key="2">
    <source>
        <dbReference type="ARBA" id="ARBA00004236"/>
    </source>
</evidence>
<evidence type="ECO:0000256" key="5">
    <source>
        <dbReference type="ARBA" id="ARBA00022679"/>
    </source>
</evidence>
<dbReference type="SMART" id="SM00388">
    <property type="entry name" value="HisKA"/>
    <property type="match status" value="1"/>
</dbReference>
<keyword evidence="5" id="KW-0808">Transferase</keyword>
<dbReference type="SUPFAM" id="SSF55785">
    <property type="entry name" value="PYP-like sensor domain (PAS domain)"/>
    <property type="match status" value="2"/>
</dbReference>
<dbReference type="Pfam" id="PF00512">
    <property type="entry name" value="HisKA"/>
    <property type="match status" value="1"/>
</dbReference>
<proteinExistence type="predicted"/>
<dbReference type="Pfam" id="PF02518">
    <property type="entry name" value="HATPase_c"/>
    <property type="match status" value="1"/>
</dbReference>
<dbReference type="EC" id="2.7.13.3" evidence="3"/>
<dbReference type="PRINTS" id="PR00344">
    <property type="entry name" value="BCTRLSENSOR"/>
</dbReference>
<dbReference type="InterPro" id="IPR050736">
    <property type="entry name" value="Sensor_HK_Regulatory"/>
</dbReference>
<dbReference type="InterPro" id="IPR005467">
    <property type="entry name" value="His_kinase_dom"/>
</dbReference>
<evidence type="ECO:0000259" key="8">
    <source>
        <dbReference type="PROSITE" id="PS50109"/>
    </source>
</evidence>
<accession>A0ABV3XL77</accession>
<dbReference type="InterPro" id="IPR013656">
    <property type="entry name" value="PAS_4"/>
</dbReference>
<feature type="domain" description="Histidine kinase" evidence="8">
    <location>
        <begin position="300"/>
        <end position="518"/>
    </location>
</feature>
<keyword evidence="7" id="KW-0902">Two-component regulatory system</keyword>
<dbReference type="InterPro" id="IPR003594">
    <property type="entry name" value="HATPase_dom"/>
</dbReference>
<dbReference type="RefSeq" id="WP_369210148.1">
    <property type="nucleotide sequence ID" value="NZ_JBFNXQ010000121.1"/>
</dbReference>
<gene>
    <name evidence="10" type="ORF">ABQ292_23595</name>
</gene>
<dbReference type="Gene3D" id="1.10.287.130">
    <property type="match status" value="1"/>
</dbReference>
<organism evidence="10 11">
    <name type="scientific">Geodermatophilus maliterrae</name>
    <dbReference type="NCBI Taxonomy" id="3162531"/>
    <lineage>
        <taxon>Bacteria</taxon>
        <taxon>Bacillati</taxon>
        <taxon>Actinomycetota</taxon>
        <taxon>Actinomycetes</taxon>
        <taxon>Geodermatophilales</taxon>
        <taxon>Geodermatophilaceae</taxon>
        <taxon>Geodermatophilus</taxon>
    </lineage>
</organism>
<keyword evidence="10" id="KW-0067">ATP-binding</keyword>
<dbReference type="PANTHER" id="PTHR43711">
    <property type="entry name" value="TWO-COMPONENT HISTIDINE KINASE"/>
    <property type="match status" value="1"/>
</dbReference>
<protein>
    <recommendedName>
        <fullName evidence="3">histidine kinase</fullName>
        <ecNumber evidence="3">2.7.13.3</ecNumber>
    </recommendedName>
</protein>
<dbReference type="EMBL" id="JBFNXQ010000121">
    <property type="protein sequence ID" value="MEX5721343.1"/>
    <property type="molecule type" value="Genomic_DNA"/>
</dbReference>
<dbReference type="GO" id="GO:0005524">
    <property type="term" value="F:ATP binding"/>
    <property type="evidence" value="ECO:0007669"/>
    <property type="project" value="UniProtKB-KW"/>
</dbReference>
<evidence type="ECO:0000256" key="3">
    <source>
        <dbReference type="ARBA" id="ARBA00012438"/>
    </source>
</evidence>
<dbReference type="SUPFAM" id="SSF47384">
    <property type="entry name" value="Homodimeric domain of signal transducing histidine kinase"/>
    <property type="match status" value="1"/>
</dbReference>
<dbReference type="InterPro" id="IPR036890">
    <property type="entry name" value="HATPase_C_sf"/>
</dbReference>
<dbReference type="PROSITE" id="PS50109">
    <property type="entry name" value="HIS_KIN"/>
    <property type="match status" value="1"/>
</dbReference>
<dbReference type="Pfam" id="PF08448">
    <property type="entry name" value="PAS_4"/>
    <property type="match status" value="2"/>
</dbReference>
<dbReference type="Gene3D" id="3.30.450.20">
    <property type="entry name" value="PAS domain"/>
    <property type="match status" value="2"/>
</dbReference>
<comment type="caution">
    <text evidence="10">The sequence shown here is derived from an EMBL/GenBank/DDBJ whole genome shotgun (WGS) entry which is preliminary data.</text>
</comment>
<keyword evidence="6" id="KW-0418">Kinase</keyword>
<dbReference type="InterPro" id="IPR035965">
    <property type="entry name" value="PAS-like_dom_sf"/>
</dbReference>
<dbReference type="SMART" id="SM00387">
    <property type="entry name" value="HATPase_c"/>
    <property type="match status" value="1"/>
</dbReference>
<evidence type="ECO:0000313" key="10">
    <source>
        <dbReference type="EMBL" id="MEX5721343.1"/>
    </source>
</evidence>
<evidence type="ECO:0000256" key="1">
    <source>
        <dbReference type="ARBA" id="ARBA00000085"/>
    </source>
</evidence>
<evidence type="ECO:0000256" key="6">
    <source>
        <dbReference type="ARBA" id="ARBA00022777"/>
    </source>
</evidence>
<dbReference type="CDD" id="cd00075">
    <property type="entry name" value="HATPase"/>
    <property type="match status" value="1"/>
</dbReference>
<dbReference type="InterPro" id="IPR000014">
    <property type="entry name" value="PAS"/>
</dbReference>
<sequence length="531" mass="54769">MTTAPGRERPDWLAALPPLADQVPDLTVCVFDAGHRFVLCHGPWLTRRGLTAGDVLGRTVREVVLSSFAEDVDALVGAALAGRPEQAEFVVDYAEVSGAPTAVWELAAAPLAAPDGAPTVLLTCRDVVRARVSDAALTSSEQRFRTAFDAAPTPMALLVGAAARPTAVSRVNAALARLTGRAAADLLGRDVASTAVADGLVGAELADLVERALHGQTDLAVDTWLRHADGTRVPVSAASSPPVPATAPDGTVQTELVLMLRDTTAELATHRALTEALAGERRAAEHQRRLETLRGDFVAAVSHELRTPMTGILGNIEMLLDGDAGALTAMQALMLATVEREAQRLRRLIEDLLTTAHIESGALSAPEDAEVDLAAVAEAAAADVTGQLTRRGQRLVPAVTGPAWVRGDAAGLRGVVAELLSNAATVSPAGAAVRLACTRDGGDVVVAVADSGPGIPDAELPYVFERFFRTAHAGEQALPGTGLGLSLVAHTVTTHGGTVRAESGPGGAVFTVRLPASAPAAAVPHLLRSPA</sequence>
<dbReference type="CDD" id="cd00082">
    <property type="entry name" value="HisKA"/>
    <property type="match status" value="1"/>
</dbReference>
<name>A0ABV3XL77_9ACTN</name>
<keyword evidence="10" id="KW-0547">Nucleotide-binding</keyword>
<dbReference type="SUPFAM" id="SSF55874">
    <property type="entry name" value="ATPase domain of HSP90 chaperone/DNA topoisomerase II/histidine kinase"/>
    <property type="match status" value="1"/>
</dbReference>
<dbReference type="PROSITE" id="PS50112">
    <property type="entry name" value="PAS"/>
    <property type="match status" value="1"/>
</dbReference>
<dbReference type="CDD" id="cd00130">
    <property type="entry name" value="PAS"/>
    <property type="match status" value="1"/>
</dbReference>
<keyword evidence="11" id="KW-1185">Reference proteome</keyword>
<comment type="catalytic activity">
    <reaction evidence="1">
        <text>ATP + protein L-histidine = ADP + protein N-phospho-L-histidine.</text>
        <dbReference type="EC" id="2.7.13.3"/>
    </reaction>
</comment>
<keyword evidence="4" id="KW-0597">Phosphoprotein</keyword>
<dbReference type="InterPro" id="IPR003661">
    <property type="entry name" value="HisK_dim/P_dom"/>
</dbReference>
<dbReference type="NCBIfam" id="TIGR00229">
    <property type="entry name" value="sensory_box"/>
    <property type="match status" value="1"/>
</dbReference>
<evidence type="ECO:0000256" key="7">
    <source>
        <dbReference type="ARBA" id="ARBA00023012"/>
    </source>
</evidence>
<evidence type="ECO:0000259" key="9">
    <source>
        <dbReference type="PROSITE" id="PS50112"/>
    </source>
</evidence>
<feature type="domain" description="PAS" evidence="9">
    <location>
        <begin position="140"/>
        <end position="189"/>
    </location>
</feature>
<dbReference type="InterPro" id="IPR036097">
    <property type="entry name" value="HisK_dim/P_sf"/>
</dbReference>
<evidence type="ECO:0000256" key="4">
    <source>
        <dbReference type="ARBA" id="ARBA00022553"/>
    </source>
</evidence>
<reference evidence="10 11" key="1">
    <citation type="submission" date="2024-06" db="EMBL/GenBank/DDBJ databases">
        <title>Draft genome sequence of Geodermatophilus badlandi, a novel member of the Geodermatophilaceae isolated from badland sedimentary rocks in the Red desert, Wyoming, USA.</title>
        <authorList>
            <person name="Ben Tekaya S."/>
            <person name="Nouioui I."/>
            <person name="Flores G.M."/>
            <person name="Shaal M.N."/>
            <person name="Bredoire F."/>
            <person name="Basile F."/>
            <person name="Van Diepen L."/>
            <person name="Ward N.L."/>
        </authorList>
    </citation>
    <scope>NUCLEOTIDE SEQUENCE [LARGE SCALE GENOMIC DNA]</scope>
    <source>
        <strain evidence="10 11">WL48A</strain>
    </source>
</reference>
<comment type="subcellular location">
    <subcellularLocation>
        <location evidence="2">Cell membrane</location>
    </subcellularLocation>
</comment>
<dbReference type="InterPro" id="IPR004358">
    <property type="entry name" value="Sig_transdc_His_kin-like_C"/>
</dbReference>
<dbReference type="Proteomes" id="UP001560045">
    <property type="component" value="Unassembled WGS sequence"/>
</dbReference>
<dbReference type="PANTHER" id="PTHR43711:SF1">
    <property type="entry name" value="HISTIDINE KINASE 1"/>
    <property type="match status" value="1"/>
</dbReference>